<sequence length="79" mass="8981">MRWILCCPPNKTQADPTLEPIARPVNQQPKMRKQNPAKGDKPSYDNTVELTAKAKHRELSPSAARREAQSEITPWELDT</sequence>
<gene>
    <name evidence="2" type="ORF">M409DRAFT_31039</name>
</gene>
<proteinExistence type="predicted"/>
<organism evidence="2 3">
    <name type="scientific">Zasmidium cellare ATCC 36951</name>
    <dbReference type="NCBI Taxonomy" id="1080233"/>
    <lineage>
        <taxon>Eukaryota</taxon>
        <taxon>Fungi</taxon>
        <taxon>Dikarya</taxon>
        <taxon>Ascomycota</taxon>
        <taxon>Pezizomycotina</taxon>
        <taxon>Dothideomycetes</taxon>
        <taxon>Dothideomycetidae</taxon>
        <taxon>Mycosphaerellales</taxon>
        <taxon>Mycosphaerellaceae</taxon>
        <taxon>Zasmidium</taxon>
    </lineage>
</organism>
<dbReference type="Proteomes" id="UP000799537">
    <property type="component" value="Unassembled WGS sequence"/>
</dbReference>
<dbReference type="RefSeq" id="XP_033659350.1">
    <property type="nucleotide sequence ID" value="XM_033810175.1"/>
</dbReference>
<accession>A0A6A6BUP0</accession>
<dbReference type="AlphaFoldDB" id="A0A6A6BUP0"/>
<protein>
    <submittedName>
        <fullName evidence="2">Uncharacterized protein</fullName>
    </submittedName>
</protein>
<keyword evidence="3" id="KW-1185">Reference proteome</keyword>
<dbReference type="EMBL" id="ML993663">
    <property type="protein sequence ID" value="KAF2158461.1"/>
    <property type="molecule type" value="Genomic_DNA"/>
</dbReference>
<name>A0A6A6BUP0_ZASCE</name>
<reference evidence="2" key="1">
    <citation type="journal article" date="2020" name="Stud. Mycol.">
        <title>101 Dothideomycetes genomes: a test case for predicting lifestyles and emergence of pathogens.</title>
        <authorList>
            <person name="Haridas S."/>
            <person name="Albert R."/>
            <person name="Binder M."/>
            <person name="Bloem J."/>
            <person name="Labutti K."/>
            <person name="Salamov A."/>
            <person name="Andreopoulos B."/>
            <person name="Baker S."/>
            <person name="Barry K."/>
            <person name="Bills G."/>
            <person name="Bluhm B."/>
            <person name="Cannon C."/>
            <person name="Castanera R."/>
            <person name="Culley D."/>
            <person name="Daum C."/>
            <person name="Ezra D."/>
            <person name="Gonzalez J."/>
            <person name="Henrissat B."/>
            <person name="Kuo A."/>
            <person name="Liang C."/>
            <person name="Lipzen A."/>
            <person name="Lutzoni F."/>
            <person name="Magnuson J."/>
            <person name="Mondo S."/>
            <person name="Nolan M."/>
            <person name="Ohm R."/>
            <person name="Pangilinan J."/>
            <person name="Park H.-J."/>
            <person name="Ramirez L."/>
            <person name="Alfaro M."/>
            <person name="Sun H."/>
            <person name="Tritt A."/>
            <person name="Yoshinaga Y."/>
            <person name="Zwiers L.-H."/>
            <person name="Turgeon B."/>
            <person name="Goodwin S."/>
            <person name="Spatafora J."/>
            <person name="Crous P."/>
            <person name="Grigoriev I."/>
        </authorList>
    </citation>
    <scope>NUCLEOTIDE SEQUENCE</scope>
    <source>
        <strain evidence="2">ATCC 36951</strain>
    </source>
</reference>
<feature type="region of interest" description="Disordered" evidence="1">
    <location>
        <begin position="22"/>
        <end position="79"/>
    </location>
</feature>
<dbReference type="GeneID" id="54563447"/>
<evidence type="ECO:0000313" key="2">
    <source>
        <dbReference type="EMBL" id="KAF2158461.1"/>
    </source>
</evidence>
<evidence type="ECO:0000313" key="3">
    <source>
        <dbReference type="Proteomes" id="UP000799537"/>
    </source>
</evidence>
<evidence type="ECO:0000256" key="1">
    <source>
        <dbReference type="SAM" id="MobiDB-lite"/>
    </source>
</evidence>